<reference evidence="1" key="1">
    <citation type="submission" date="2018-06" db="EMBL/GenBank/DDBJ databases">
        <authorList>
            <person name="Zhirakovskaya E."/>
        </authorList>
    </citation>
    <scope>NUCLEOTIDE SEQUENCE</scope>
</reference>
<evidence type="ECO:0000313" key="1">
    <source>
        <dbReference type="EMBL" id="VAW87537.1"/>
    </source>
</evidence>
<dbReference type="AlphaFoldDB" id="A0A3B0ZJQ5"/>
<organism evidence="1">
    <name type="scientific">hydrothermal vent metagenome</name>
    <dbReference type="NCBI Taxonomy" id="652676"/>
    <lineage>
        <taxon>unclassified sequences</taxon>
        <taxon>metagenomes</taxon>
        <taxon>ecological metagenomes</taxon>
    </lineage>
</organism>
<accession>A0A3B0ZJQ5</accession>
<protein>
    <submittedName>
        <fullName evidence="1">Uncharacterized protein</fullName>
    </submittedName>
</protein>
<gene>
    <name evidence="1" type="ORF">MNBD_GAMMA18-1208</name>
</gene>
<name>A0A3B0ZJQ5_9ZZZZ</name>
<dbReference type="EMBL" id="UOFP01000187">
    <property type="protein sequence ID" value="VAW87537.1"/>
    <property type="molecule type" value="Genomic_DNA"/>
</dbReference>
<sequence length="73" mass="8117">MVWADGRGCCLLALLLFVSPVMAESDGDEPTLELLEFLAEWQDNEGRWIDPVALVVNEENLVEDNESGEGNHD</sequence>
<proteinExistence type="predicted"/>